<reference evidence="4 7" key="2">
    <citation type="journal article" date="2019" name="Science, e1252229">
        <title>Invertible promoters mediate bacterial phase variation, antibiotic resistance, and host adaptation in the gut.</title>
        <authorList>
            <person name="Jiang X."/>
            <person name="Hall A.B."/>
            <person name="Arthur T.D."/>
            <person name="Plichta D.R."/>
            <person name="Covington C.T."/>
            <person name="Poyet M."/>
            <person name="Crothers J."/>
            <person name="Moses P.L."/>
            <person name="Tolonen A.C."/>
            <person name="Vlamakis H."/>
            <person name="Alm E.J."/>
            <person name="Xavier R.J."/>
        </authorList>
    </citation>
    <scope>NUCLEOTIDE SEQUENCE [LARGE SCALE GENOMIC DNA]</scope>
    <source>
        <strain evidence="4">Bf_0095</strain>
        <strain evidence="7">bf_0095</strain>
    </source>
</reference>
<reference evidence="5 6" key="1">
    <citation type="submission" date="2018-08" db="EMBL/GenBank/DDBJ databases">
        <title>A genome reference for cultivated species of the human gut microbiota.</title>
        <authorList>
            <person name="Zou Y."/>
            <person name="Xue W."/>
            <person name="Luo G."/>
        </authorList>
    </citation>
    <scope>NUCLEOTIDE SEQUENCE [LARGE SCALE GENOMIC DNA]</scope>
    <source>
        <strain evidence="2 5">AF19-10AC</strain>
        <strain evidence="3 6">AF31-23</strain>
    </source>
</reference>
<dbReference type="Proteomes" id="UP000291191">
    <property type="component" value="Unassembled WGS sequence"/>
</dbReference>
<evidence type="ECO:0000313" key="5">
    <source>
        <dbReference type="Proteomes" id="UP000284772"/>
    </source>
</evidence>
<comment type="caution">
    <text evidence="4">The sequence shown here is derived from an EMBL/GenBank/DDBJ whole genome shotgun (WGS) entry which is preliminary data.</text>
</comment>
<feature type="transmembrane region" description="Helical" evidence="1">
    <location>
        <begin position="120"/>
        <end position="138"/>
    </location>
</feature>
<keyword evidence="1" id="KW-0812">Transmembrane</keyword>
<dbReference type="EMBL" id="QRWT01000001">
    <property type="protein sequence ID" value="RGT58212.1"/>
    <property type="molecule type" value="Genomic_DNA"/>
</dbReference>
<dbReference type="Proteomes" id="UP000284772">
    <property type="component" value="Unassembled WGS sequence"/>
</dbReference>
<dbReference type="AlphaFoldDB" id="A0A3E4ILG5"/>
<proteinExistence type="predicted"/>
<accession>A0A3E4ILG5</accession>
<dbReference type="OrthoDB" id="1042172at2"/>
<feature type="transmembrane region" description="Helical" evidence="1">
    <location>
        <begin position="12"/>
        <end position="29"/>
    </location>
</feature>
<keyword evidence="1" id="KW-1133">Transmembrane helix</keyword>
<dbReference type="EMBL" id="QRQM01000012">
    <property type="protein sequence ID" value="RHN06420.1"/>
    <property type="molecule type" value="Genomic_DNA"/>
</dbReference>
<keyword evidence="7" id="KW-1185">Reference proteome</keyword>
<dbReference type="Proteomes" id="UP000286003">
    <property type="component" value="Unassembled WGS sequence"/>
</dbReference>
<gene>
    <name evidence="2" type="ORF">DWX27_00395</name>
    <name evidence="3" type="ORF">DWZ32_11370</name>
    <name evidence="4" type="ORF">EAJ06_22275</name>
</gene>
<dbReference type="EMBL" id="RCXO01000045">
    <property type="protein sequence ID" value="RYT74457.1"/>
    <property type="molecule type" value="Genomic_DNA"/>
</dbReference>
<feature type="transmembrane region" description="Helical" evidence="1">
    <location>
        <begin position="49"/>
        <end position="74"/>
    </location>
</feature>
<evidence type="ECO:0000256" key="1">
    <source>
        <dbReference type="SAM" id="Phobius"/>
    </source>
</evidence>
<name>A0A3E4ILG5_9BACE</name>
<evidence type="ECO:0000313" key="4">
    <source>
        <dbReference type="EMBL" id="RYT74457.1"/>
    </source>
</evidence>
<evidence type="ECO:0008006" key="8">
    <source>
        <dbReference type="Google" id="ProtNLM"/>
    </source>
</evidence>
<protein>
    <recommendedName>
        <fullName evidence="8">Transmembrane protein</fullName>
    </recommendedName>
</protein>
<sequence>MENQIKHVAARLKVIFISFWLLPVLLIIVGETGGEWVGMYAADVRATYFAETLVILLAAICVPVSLKLFAWVLTRKIDKVSLPEALHLYSFWSKIRIILLMLPVLAGFAVYYLMLSNKGILCAFIALTASLFCLPGEGRLRKELHINKEEEA</sequence>
<dbReference type="RefSeq" id="WP_115501849.1">
    <property type="nucleotide sequence ID" value="NZ_BAABZC010000006.1"/>
</dbReference>
<evidence type="ECO:0000313" key="7">
    <source>
        <dbReference type="Proteomes" id="UP000291191"/>
    </source>
</evidence>
<keyword evidence="1" id="KW-0472">Membrane</keyword>
<feature type="transmembrane region" description="Helical" evidence="1">
    <location>
        <begin position="95"/>
        <end position="114"/>
    </location>
</feature>
<organism evidence="4 7">
    <name type="scientific">Bacteroides intestinalis</name>
    <dbReference type="NCBI Taxonomy" id="329854"/>
    <lineage>
        <taxon>Bacteria</taxon>
        <taxon>Pseudomonadati</taxon>
        <taxon>Bacteroidota</taxon>
        <taxon>Bacteroidia</taxon>
        <taxon>Bacteroidales</taxon>
        <taxon>Bacteroidaceae</taxon>
        <taxon>Bacteroides</taxon>
    </lineage>
</organism>
<evidence type="ECO:0000313" key="6">
    <source>
        <dbReference type="Proteomes" id="UP000286003"/>
    </source>
</evidence>
<evidence type="ECO:0000313" key="3">
    <source>
        <dbReference type="EMBL" id="RHN06420.1"/>
    </source>
</evidence>
<evidence type="ECO:0000313" key="2">
    <source>
        <dbReference type="EMBL" id="RGT58212.1"/>
    </source>
</evidence>